<dbReference type="HOGENOM" id="CLU_2427069_0_0_1"/>
<evidence type="ECO:0000313" key="1">
    <source>
        <dbReference type="EMBL" id="EPS97285.1"/>
    </source>
</evidence>
<organism evidence="1 2">
    <name type="scientific">Fomitopsis schrenkii</name>
    <name type="common">Brown rot fungus</name>
    <dbReference type="NCBI Taxonomy" id="2126942"/>
    <lineage>
        <taxon>Eukaryota</taxon>
        <taxon>Fungi</taxon>
        <taxon>Dikarya</taxon>
        <taxon>Basidiomycota</taxon>
        <taxon>Agaricomycotina</taxon>
        <taxon>Agaricomycetes</taxon>
        <taxon>Polyporales</taxon>
        <taxon>Fomitopsis</taxon>
    </lineage>
</organism>
<dbReference type="InParanoid" id="S8F6K8"/>
<protein>
    <submittedName>
        <fullName evidence="1">Uncharacterized protein</fullName>
    </submittedName>
</protein>
<dbReference type="Proteomes" id="UP000015241">
    <property type="component" value="Unassembled WGS sequence"/>
</dbReference>
<dbReference type="EMBL" id="KE504177">
    <property type="protein sequence ID" value="EPS97285.1"/>
    <property type="molecule type" value="Genomic_DNA"/>
</dbReference>
<gene>
    <name evidence="1" type="ORF">FOMPIDRAFT_1052496</name>
</gene>
<evidence type="ECO:0000313" key="2">
    <source>
        <dbReference type="Proteomes" id="UP000015241"/>
    </source>
</evidence>
<name>S8F6K8_FOMSC</name>
<accession>S8F6K8</accession>
<proteinExistence type="predicted"/>
<dbReference type="AlphaFoldDB" id="S8F6K8"/>
<reference evidence="1 2" key="1">
    <citation type="journal article" date="2012" name="Science">
        <title>The Paleozoic origin of enzymatic lignin decomposition reconstructed from 31 fungal genomes.</title>
        <authorList>
            <person name="Floudas D."/>
            <person name="Binder M."/>
            <person name="Riley R."/>
            <person name="Barry K."/>
            <person name="Blanchette R.A."/>
            <person name="Henrissat B."/>
            <person name="Martinez A.T."/>
            <person name="Otillar R."/>
            <person name="Spatafora J.W."/>
            <person name="Yadav J.S."/>
            <person name="Aerts A."/>
            <person name="Benoit I."/>
            <person name="Boyd A."/>
            <person name="Carlson A."/>
            <person name="Copeland A."/>
            <person name="Coutinho P.M."/>
            <person name="de Vries R.P."/>
            <person name="Ferreira P."/>
            <person name="Findley K."/>
            <person name="Foster B."/>
            <person name="Gaskell J."/>
            <person name="Glotzer D."/>
            <person name="Gorecki P."/>
            <person name="Heitman J."/>
            <person name="Hesse C."/>
            <person name="Hori C."/>
            <person name="Igarashi K."/>
            <person name="Jurgens J.A."/>
            <person name="Kallen N."/>
            <person name="Kersten P."/>
            <person name="Kohler A."/>
            <person name="Kuees U."/>
            <person name="Kumar T.K.A."/>
            <person name="Kuo A."/>
            <person name="LaButti K."/>
            <person name="Larrondo L.F."/>
            <person name="Lindquist E."/>
            <person name="Ling A."/>
            <person name="Lombard V."/>
            <person name="Lucas S."/>
            <person name="Lundell T."/>
            <person name="Martin R."/>
            <person name="McLaughlin D.J."/>
            <person name="Morgenstern I."/>
            <person name="Morin E."/>
            <person name="Murat C."/>
            <person name="Nagy L.G."/>
            <person name="Nolan M."/>
            <person name="Ohm R.A."/>
            <person name="Patyshakuliyeva A."/>
            <person name="Rokas A."/>
            <person name="Ruiz-Duenas F.J."/>
            <person name="Sabat G."/>
            <person name="Salamov A."/>
            <person name="Samejima M."/>
            <person name="Schmutz J."/>
            <person name="Slot J.C."/>
            <person name="St John F."/>
            <person name="Stenlid J."/>
            <person name="Sun H."/>
            <person name="Sun S."/>
            <person name="Syed K."/>
            <person name="Tsang A."/>
            <person name="Wiebenga A."/>
            <person name="Young D."/>
            <person name="Pisabarro A."/>
            <person name="Eastwood D.C."/>
            <person name="Martin F."/>
            <person name="Cullen D."/>
            <person name="Grigoriev I.V."/>
            <person name="Hibbett D.S."/>
        </authorList>
    </citation>
    <scope>NUCLEOTIDE SEQUENCE</scope>
    <source>
        <strain evidence="2">FP-58527</strain>
    </source>
</reference>
<keyword evidence="2" id="KW-1185">Reference proteome</keyword>
<sequence length="91" mass="9769">MATPKIAPSSTTDPDDRICVKSIHKMRGQIQTSAPLICRRRKRKSLRCAFKSGPCAFSLYGCVAAMPPAARPATAGAGPWTYGAQLAQDVY</sequence>